<keyword evidence="2" id="KW-0418">Kinase</keyword>
<keyword evidence="3" id="KW-1185">Reference proteome</keyword>
<dbReference type="Pfam" id="PF00480">
    <property type="entry name" value="ROK"/>
    <property type="match status" value="1"/>
</dbReference>
<proteinExistence type="inferred from homology"/>
<dbReference type="GO" id="GO:0016301">
    <property type="term" value="F:kinase activity"/>
    <property type="evidence" value="ECO:0007669"/>
    <property type="project" value="UniProtKB-KW"/>
</dbReference>
<dbReference type="CDD" id="cd24058">
    <property type="entry name" value="ASKHA_NBD_ROK_PPGK"/>
    <property type="match status" value="1"/>
</dbReference>
<dbReference type="Proteomes" id="UP000243077">
    <property type="component" value="Chromosome"/>
</dbReference>
<reference evidence="2 3" key="1">
    <citation type="submission" date="2018-02" db="EMBL/GenBank/DDBJ databases">
        <title>Complete genome of the streamlined marine actinobacterium Pontimonas salivibrio CL-TW6 adapted to coastal planktonic lifestype.</title>
        <authorList>
            <person name="Cho B.C."/>
            <person name="Hardies S.C."/>
            <person name="Jang G.I."/>
            <person name="Hwang C.Y."/>
        </authorList>
    </citation>
    <scope>NUCLEOTIDE SEQUENCE [LARGE SCALE GENOMIC DNA]</scope>
    <source>
        <strain evidence="2 3">CL-TW6</strain>
    </source>
</reference>
<evidence type="ECO:0000256" key="1">
    <source>
        <dbReference type="ARBA" id="ARBA00006479"/>
    </source>
</evidence>
<evidence type="ECO:0000313" key="3">
    <source>
        <dbReference type="Proteomes" id="UP000243077"/>
    </source>
</evidence>
<dbReference type="KEGG" id="psai:C3B54_11912"/>
<evidence type="ECO:0000313" key="2">
    <source>
        <dbReference type="EMBL" id="AVG23883.1"/>
    </source>
</evidence>
<comment type="similarity">
    <text evidence="1">Belongs to the ROK (NagC/XylR) family.</text>
</comment>
<name>A0A2L2BQE4_9MICO</name>
<dbReference type="EMBL" id="CP026923">
    <property type="protein sequence ID" value="AVG23883.1"/>
    <property type="molecule type" value="Genomic_DNA"/>
</dbReference>
<gene>
    <name evidence="2" type="ORF">C3B54_11912</name>
</gene>
<dbReference type="OrthoDB" id="849313at2"/>
<dbReference type="AlphaFoldDB" id="A0A2L2BQE4"/>
<dbReference type="SUPFAM" id="SSF53067">
    <property type="entry name" value="Actin-like ATPase domain"/>
    <property type="match status" value="1"/>
</dbReference>
<dbReference type="PANTHER" id="PTHR18964:SF146">
    <property type="entry name" value="POLYPHOSPHATE GLUCOKINASE"/>
    <property type="match status" value="1"/>
</dbReference>
<dbReference type="InterPro" id="IPR043129">
    <property type="entry name" value="ATPase_NBD"/>
</dbReference>
<dbReference type="NCBIfam" id="NF045942">
    <property type="entry name" value="PolPhglucPhase"/>
    <property type="match status" value="1"/>
</dbReference>
<dbReference type="Gene3D" id="3.30.420.40">
    <property type="match status" value="2"/>
</dbReference>
<protein>
    <submittedName>
        <fullName evidence="2">Polyphosphate glucokinase</fullName>
    </submittedName>
</protein>
<dbReference type="PANTHER" id="PTHR18964">
    <property type="entry name" value="ROK (REPRESSOR, ORF, KINASE) FAMILY"/>
    <property type="match status" value="1"/>
</dbReference>
<dbReference type="InterPro" id="IPR000600">
    <property type="entry name" value="ROK"/>
</dbReference>
<sequence>MNTQHAVGIDVGGTGIKGALVDTQAGELLSERIKYPTPEGGTPGDIFEVIAQIVDDCGPDAAGLPLGVCVPSVVKNGRTLTAANISTEWVGLDAEEALEDRLGRDIVFLNDADSAGVAEAHYGEAVGQEGLTILTTLGTGIGSALIQDGVLIPNTELGHLELDGEVAEHRSSAVARQRLGQSFEQWAAGLERYYLHLNRLFSPDLFLLGGGVSKEADQFLHLISLPVPIRTAALRNNAGILGAAFLAHNTRNSR</sequence>
<dbReference type="RefSeq" id="WP_104913435.1">
    <property type="nucleotide sequence ID" value="NZ_CP026923.1"/>
</dbReference>
<accession>A0A2L2BQE4</accession>
<organism evidence="2 3">
    <name type="scientific">Pontimonas salivibrio</name>
    <dbReference type="NCBI Taxonomy" id="1159327"/>
    <lineage>
        <taxon>Bacteria</taxon>
        <taxon>Bacillati</taxon>
        <taxon>Actinomycetota</taxon>
        <taxon>Actinomycetes</taxon>
        <taxon>Micrococcales</taxon>
        <taxon>Microbacteriaceae</taxon>
        <taxon>Pontimonas</taxon>
    </lineage>
</organism>
<keyword evidence="2" id="KW-0808">Transferase</keyword>